<dbReference type="Proteomes" id="UP000760480">
    <property type="component" value="Unassembled WGS sequence"/>
</dbReference>
<keyword evidence="8" id="KW-1185">Reference proteome</keyword>
<feature type="transmembrane region" description="Helical" evidence="6">
    <location>
        <begin position="25"/>
        <end position="42"/>
    </location>
</feature>
<gene>
    <name evidence="7" type="ORF">E4P82_13120</name>
</gene>
<evidence type="ECO:0000256" key="3">
    <source>
        <dbReference type="ARBA" id="ARBA00022692"/>
    </source>
</evidence>
<keyword evidence="3 6" id="KW-0812">Transmembrane</keyword>
<proteinExistence type="predicted"/>
<dbReference type="PANTHER" id="PTHR33931:SF2">
    <property type="entry name" value="HOLIN-LIKE PROTEIN CIDA"/>
    <property type="match status" value="1"/>
</dbReference>
<evidence type="ECO:0000256" key="4">
    <source>
        <dbReference type="ARBA" id="ARBA00022989"/>
    </source>
</evidence>
<feature type="transmembrane region" description="Helical" evidence="6">
    <location>
        <begin position="54"/>
        <end position="77"/>
    </location>
</feature>
<evidence type="ECO:0000256" key="1">
    <source>
        <dbReference type="ARBA" id="ARBA00004651"/>
    </source>
</evidence>
<comment type="caution">
    <text evidence="7">The sequence shown here is derived from an EMBL/GenBank/DDBJ whole genome shotgun (WGS) entry which is preliminary data.</text>
</comment>
<keyword evidence="4 6" id="KW-1133">Transmembrane helix</keyword>
<dbReference type="RefSeq" id="WP_169249351.1">
    <property type="nucleotide sequence ID" value="NZ_SPMZ01000037.1"/>
</dbReference>
<evidence type="ECO:0000256" key="6">
    <source>
        <dbReference type="SAM" id="Phobius"/>
    </source>
</evidence>
<dbReference type="Pfam" id="PF03788">
    <property type="entry name" value="LrgA"/>
    <property type="match status" value="1"/>
</dbReference>
<evidence type="ECO:0000313" key="8">
    <source>
        <dbReference type="Proteomes" id="UP000760480"/>
    </source>
</evidence>
<evidence type="ECO:0000256" key="2">
    <source>
        <dbReference type="ARBA" id="ARBA00022475"/>
    </source>
</evidence>
<dbReference type="EMBL" id="SPMZ01000037">
    <property type="protein sequence ID" value="NMQ20052.1"/>
    <property type="molecule type" value="Genomic_DNA"/>
</dbReference>
<dbReference type="PANTHER" id="PTHR33931">
    <property type="entry name" value="HOLIN-LIKE PROTEIN CIDA-RELATED"/>
    <property type="match status" value="1"/>
</dbReference>
<comment type="subcellular location">
    <subcellularLocation>
        <location evidence="1">Cell membrane</location>
        <topology evidence="1">Multi-pass membrane protein</topology>
    </subcellularLocation>
</comment>
<sequence>MIGALAVLLAFQLVGEIAIRWSGVPVPGPVIGMLLLFLALHWRKSLPAPLRTTAETLLSHLSLLFIPAGVGIVRYGALLAEEWLAVTVALVLSTLITVAVTALVMQTVIRWRRGAPHDG</sequence>
<evidence type="ECO:0000256" key="5">
    <source>
        <dbReference type="ARBA" id="ARBA00023136"/>
    </source>
</evidence>
<protein>
    <submittedName>
        <fullName evidence="7">CidA/LrgA family protein</fullName>
    </submittedName>
</protein>
<dbReference type="InterPro" id="IPR005538">
    <property type="entry name" value="LrgA/CidA"/>
</dbReference>
<feature type="transmembrane region" description="Helical" evidence="6">
    <location>
        <begin position="83"/>
        <end position="104"/>
    </location>
</feature>
<name>A0ABX1TKW6_9GAMM</name>
<reference evidence="7 8" key="1">
    <citation type="submission" date="2019-03" db="EMBL/GenBank/DDBJ databases">
        <title>Metabolic reconstructions from genomes of highly enriched 'Candidatus Accumulibacter' and 'Candidatus Competibacter' bioreactor populations.</title>
        <authorList>
            <person name="Annavajhala M.K."/>
            <person name="Welles L."/>
            <person name="Abbas B."/>
            <person name="Sorokin D."/>
            <person name="Park H."/>
            <person name="Van Loosdrecht M."/>
            <person name="Chandran K."/>
        </authorList>
    </citation>
    <scope>NUCLEOTIDE SEQUENCE [LARGE SCALE GENOMIC DNA]</scope>
    <source>
        <strain evidence="7 8">SBR_G</strain>
    </source>
</reference>
<accession>A0ABX1TKW6</accession>
<organism evidence="7 8">
    <name type="scientific">Candidatus Competibacter phosphatis</name>
    <dbReference type="NCBI Taxonomy" id="221280"/>
    <lineage>
        <taxon>Bacteria</taxon>
        <taxon>Pseudomonadati</taxon>
        <taxon>Pseudomonadota</taxon>
        <taxon>Gammaproteobacteria</taxon>
        <taxon>Candidatus Competibacteraceae</taxon>
        <taxon>Candidatus Competibacter</taxon>
    </lineage>
</organism>
<evidence type="ECO:0000313" key="7">
    <source>
        <dbReference type="EMBL" id="NMQ20052.1"/>
    </source>
</evidence>
<keyword evidence="5 6" id="KW-0472">Membrane</keyword>
<keyword evidence="2" id="KW-1003">Cell membrane</keyword>